<feature type="domain" description="Putative exodeoxyribonuclease 8 PDDEXK-like" evidence="2">
    <location>
        <begin position="22"/>
        <end position="254"/>
    </location>
</feature>
<protein>
    <submittedName>
        <fullName evidence="3">Exodeoxyribonuclease 8</fullName>
        <ecNumber evidence="3">3.1.11.-</ecNumber>
    </submittedName>
</protein>
<evidence type="ECO:0000256" key="1">
    <source>
        <dbReference type="SAM" id="MobiDB-lite"/>
    </source>
</evidence>
<dbReference type="RefSeq" id="WP_057636584.1">
    <property type="nucleotide sequence ID" value="NZ_CGBR01000023.1"/>
</dbReference>
<organism evidence="3 4">
    <name type="scientific">Yersinia enterocolitica</name>
    <dbReference type="NCBI Taxonomy" id="630"/>
    <lineage>
        <taxon>Bacteria</taxon>
        <taxon>Pseudomonadati</taxon>
        <taxon>Pseudomonadota</taxon>
        <taxon>Gammaproteobacteria</taxon>
        <taxon>Enterobacterales</taxon>
        <taxon>Yersiniaceae</taxon>
        <taxon>Yersinia</taxon>
    </lineage>
</organism>
<dbReference type="Pfam" id="PF12684">
    <property type="entry name" value="DUF3799"/>
    <property type="match status" value="1"/>
</dbReference>
<keyword evidence="3" id="KW-0378">Hydrolase</keyword>
<dbReference type="InterPro" id="IPR011604">
    <property type="entry name" value="PDDEXK-like_dom_sf"/>
</dbReference>
<dbReference type="GO" id="GO:0016787">
    <property type="term" value="F:hydrolase activity"/>
    <property type="evidence" value="ECO:0007669"/>
    <property type="project" value="UniProtKB-KW"/>
</dbReference>
<dbReference type="Proteomes" id="UP000048841">
    <property type="component" value="Unassembled WGS sequence"/>
</dbReference>
<reference evidence="3 4" key="1">
    <citation type="submission" date="2015-03" db="EMBL/GenBank/DDBJ databases">
        <authorList>
            <person name="Murphy D."/>
        </authorList>
    </citation>
    <scope>NUCLEOTIDE SEQUENCE [LARGE SCALE GENOMIC DNA]</scope>
    <source>
        <strain evidence="3 4">IP26249</strain>
    </source>
</reference>
<name>A0A0T7P729_YEREN</name>
<evidence type="ECO:0000313" key="3">
    <source>
        <dbReference type="EMBL" id="CFQ68318.1"/>
    </source>
</evidence>
<proteinExistence type="predicted"/>
<dbReference type="Gene3D" id="3.90.320.10">
    <property type="match status" value="1"/>
</dbReference>
<gene>
    <name evidence="3" type="primary">recE</name>
    <name evidence="3" type="ORF">ERS137941_02990</name>
</gene>
<dbReference type="EMBL" id="CGBR01000023">
    <property type="protein sequence ID" value="CFQ68318.1"/>
    <property type="molecule type" value="Genomic_DNA"/>
</dbReference>
<sequence length="272" mass="31522">MEPGHYQDISNEDYHSGPGVSKSQLDDVAINPAILTWKKTAPVDTEKLKALDMGTALHCLLLEPEEFDKRFIKAPEFNRRTTDGKAAEKDFLKECEESGKTVMDFEQHRKLELMQGSAMAHPAARYFLEAEGYCESSIYWTDEETSELCRIRPDKFLTSQPIIVDVKKVADMDRFSRHIEEFRYHVQDAMYRDGYLNHFNEYPTFLFIAVSETINCGRYPTRVFQLDADDVAAGHDLYRKNLQTYHECRLSNEWGGVETICRPAWARKKNND</sequence>
<accession>A0A0T7P729</accession>
<feature type="region of interest" description="Disordered" evidence="1">
    <location>
        <begin position="1"/>
        <end position="20"/>
    </location>
</feature>
<evidence type="ECO:0000313" key="4">
    <source>
        <dbReference type="Proteomes" id="UP000048841"/>
    </source>
</evidence>
<dbReference type="InterPro" id="IPR024432">
    <property type="entry name" value="Put_RecE_PDDEXK-like_dom"/>
</dbReference>
<dbReference type="AlphaFoldDB" id="A0A0T7P729"/>
<evidence type="ECO:0000259" key="2">
    <source>
        <dbReference type="Pfam" id="PF12684"/>
    </source>
</evidence>
<dbReference type="EC" id="3.1.11.-" evidence="3"/>